<dbReference type="AlphaFoldDB" id="A0A8R1E2T6"/>
<sequence>MDSVAHRARRRIAKMLNSAVSVVNSTTLRRRSHFARSSTTNSYGPVPIDGDSSVPLMYSSMRTSERHNRISHVKTYSIQSAANAFHSQHEPVNLSAKQRPCWIALMKRIRSALY</sequence>
<accession>A0A8R1E2T6</accession>
<proteinExistence type="predicted"/>
<dbReference type="Proteomes" id="UP000005237">
    <property type="component" value="Unassembled WGS sequence"/>
</dbReference>
<evidence type="ECO:0000313" key="2">
    <source>
        <dbReference type="Proteomes" id="UP000005237"/>
    </source>
</evidence>
<reference evidence="1" key="2">
    <citation type="submission" date="2022-06" db="UniProtKB">
        <authorList>
            <consortium name="EnsemblMetazoa"/>
        </authorList>
    </citation>
    <scope>IDENTIFICATION</scope>
    <source>
        <strain evidence="1">DF5081</strain>
    </source>
</reference>
<protein>
    <submittedName>
        <fullName evidence="1">Uncharacterized protein</fullName>
    </submittedName>
</protein>
<reference evidence="2" key="1">
    <citation type="submission" date="2010-08" db="EMBL/GenBank/DDBJ databases">
        <authorList>
            <consortium name="Caenorhabditis japonica Sequencing Consortium"/>
            <person name="Wilson R.K."/>
        </authorList>
    </citation>
    <scope>NUCLEOTIDE SEQUENCE [LARGE SCALE GENOMIC DNA]</scope>
    <source>
        <strain evidence="2">DF5081</strain>
    </source>
</reference>
<organism evidence="1 2">
    <name type="scientific">Caenorhabditis japonica</name>
    <dbReference type="NCBI Taxonomy" id="281687"/>
    <lineage>
        <taxon>Eukaryota</taxon>
        <taxon>Metazoa</taxon>
        <taxon>Ecdysozoa</taxon>
        <taxon>Nematoda</taxon>
        <taxon>Chromadorea</taxon>
        <taxon>Rhabditida</taxon>
        <taxon>Rhabditina</taxon>
        <taxon>Rhabditomorpha</taxon>
        <taxon>Rhabditoidea</taxon>
        <taxon>Rhabditidae</taxon>
        <taxon>Peloderinae</taxon>
        <taxon>Caenorhabditis</taxon>
    </lineage>
</organism>
<dbReference type="EnsemblMetazoa" id="CJA20813.1">
    <property type="protein sequence ID" value="CJA20813.1"/>
    <property type="gene ID" value="WBGene00176385"/>
</dbReference>
<evidence type="ECO:0000313" key="1">
    <source>
        <dbReference type="EnsemblMetazoa" id="CJA20813.1"/>
    </source>
</evidence>
<keyword evidence="2" id="KW-1185">Reference proteome</keyword>
<name>A0A8R1E2T6_CAEJA</name>